<dbReference type="RefSeq" id="WP_073287825.1">
    <property type="nucleotide sequence ID" value="NZ_FRCP01000011.1"/>
</dbReference>
<dbReference type="GO" id="GO:0032259">
    <property type="term" value="P:methylation"/>
    <property type="evidence" value="ECO:0007669"/>
    <property type="project" value="UniProtKB-KW"/>
</dbReference>
<dbReference type="Proteomes" id="UP000184038">
    <property type="component" value="Unassembled WGS sequence"/>
</dbReference>
<keyword evidence="6" id="KW-0808">Transferase</keyword>
<feature type="transmembrane region" description="Helical" evidence="5">
    <location>
        <begin position="136"/>
        <end position="163"/>
    </location>
</feature>
<keyword evidence="4 5" id="KW-0472">Membrane</keyword>
<keyword evidence="7" id="KW-1185">Reference proteome</keyword>
<proteinExistence type="predicted"/>
<gene>
    <name evidence="6" type="ORF">SAMN02746066_02338</name>
</gene>
<keyword evidence="6" id="KW-0489">Methyltransferase</keyword>
<dbReference type="OrthoDB" id="9782395at2"/>
<evidence type="ECO:0000256" key="1">
    <source>
        <dbReference type="ARBA" id="ARBA00004127"/>
    </source>
</evidence>
<dbReference type="Gene3D" id="1.20.120.1630">
    <property type="match status" value="1"/>
</dbReference>
<evidence type="ECO:0000313" key="6">
    <source>
        <dbReference type="EMBL" id="SHM53429.1"/>
    </source>
</evidence>
<dbReference type="Pfam" id="PF04191">
    <property type="entry name" value="PEMT"/>
    <property type="match status" value="1"/>
</dbReference>
<dbReference type="GO" id="GO:0012505">
    <property type="term" value="C:endomembrane system"/>
    <property type="evidence" value="ECO:0007669"/>
    <property type="project" value="UniProtKB-SubCell"/>
</dbReference>
<organism evidence="6 7">
    <name type="scientific">Anaerosporobacter mobilis DSM 15930</name>
    <dbReference type="NCBI Taxonomy" id="1120996"/>
    <lineage>
        <taxon>Bacteria</taxon>
        <taxon>Bacillati</taxon>
        <taxon>Bacillota</taxon>
        <taxon>Clostridia</taxon>
        <taxon>Lachnospirales</taxon>
        <taxon>Lachnospiraceae</taxon>
        <taxon>Anaerosporobacter</taxon>
    </lineage>
</organism>
<evidence type="ECO:0000256" key="3">
    <source>
        <dbReference type="ARBA" id="ARBA00022989"/>
    </source>
</evidence>
<evidence type="ECO:0000313" key="7">
    <source>
        <dbReference type="Proteomes" id="UP000184038"/>
    </source>
</evidence>
<evidence type="ECO:0000256" key="5">
    <source>
        <dbReference type="SAM" id="Phobius"/>
    </source>
</evidence>
<dbReference type="STRING" id="1120996.SAMN02746066_02338"/>
<dbReference type="EMBL" id="FRCP01000011">
    <property type="protein sequence ID" value="SHM53429.1"/>
    <property type="molecule type" value="Genomic_DNA"/>
</dbReference>
<evidence type="ECO:0000256" key="4">
    <source>
        <dbReference type="ARBA" id="ARBA00023136"/>
    </source>
</evidence>
<feature type="transmembrane region" description="Helical" evidence="5">
    <location>
        <begin position="6"/>
        <end position="25"/>
    </location>
</feature>
<accession>A0A1M7JJZ1</accession>
<keyword evidence="2 5" id="KW-0812">Transmembrane</keyword>
<evidence type="ECO:0000256" key="2">
    <source>
        <dbReference type="ARBA" id="ARBA00022692"/>
    </source>
</evidence>
<dbReference type="GO" id="GO:0008168">
    <property type="term" value="F:methyltransferase activity"/>
    <property type="evidence" value="ECO:0007669"/>
    <property type="project" value="UniProtKB-KW"/>
</dbReference>
<feature type="transmembrane region" description="Helical" evidence="5">
    <location>
        <begin position="81"/>
        <end position="101"/>
    </location>
</feature>
<dbReference type="PANTHER" id="PTHR12714">
    <property type="entry name" value="PROTEIN-S ISOPRENYLCYSTEINE O-METHYLTRANSFERASE"/>
    <property type="match status" value="1"/>
</dbReference>
<dbReference type="AlphaFoldDB" id="A0A1M7JJZ1"/>
<sequence length="193" mass="22035">MNMIQILGIFILGIFYLAYFGKMLGQRKKGIQTNQLGVGKKKRRTMFTERLLRIITTVIVLVIIVSIYLNTTFISNRIVRYLGILLIGIGTGVFIVAMITMRDSWRAGIPQGEKLQIVTKGIYRVSRNPAFLGFDLTYIGATIAFGNVALLLFSMVAIIMMHLQILEEEKYMETTFGGEYLTYKNRVGRYLLW</sequence>
<dbReference type="InterPro" id="IPR007318">
    <property type="entry name" value="Phopholipid_MeTrfase"/>
</dbReference>
<keyword evidence="3 5" id="KW-1133">Transmembrane helix</keyword>
<reference evidence="6 7" key="1">
    <citation type="submission" date="2016-11" db="EMBL/GenBank/DDBJ databases">
        <authorList>
            <person name="Jaros S."/>
            <person name="Januszkiewicz K."/>
            <person name="Wedrychowicz H."/>
        </authorList>
    </citation>
    <scope>NUCLEOTIDE SEQUENCE [LARGE SCALE GENOMIC DNA]</scope>
    <source>
        <strain evidence="6 7">DSM 15930</strain>
    </source>
</reference>
<dbReference type="PANTHER" id="PTHR12714:SF9">
    <property type="entry name" value="PROTEIN-S-ISOPRENYLCYSTEINE O-METHYLTRANSFERASE"/>
    <property type="match status" value="1"/>
</dbReference>
<feature type="transmembrane region" description="Helical" evidence="5">
    <location>
        <begin position="51"/>
        <end position="69"/>
    </location>
</feature>
<comment type="subcellular location">
    <subcellularLocation>
        <location evidence="1">Endomembrane system</location>
        <topology evidence="1">Multi-pass membrane protein</topology>
    </subcellularLocation>
</comment>
<protein>
    <submittedName>
        <fullName evidence="6">Protein-S-isoprenylcysteine O-methyltransferase Ste14</fullName>
    </submittedName>
</protein>
<name>A0A1M7JJZ1_9FIRM</name>